<keyword evidence="5" id="KW-0393">Immunoglobulin domain</keyword>
<evidence type="ECO:0000256" key="4">
    <source>
        <dbReference type="ARBA" id="ARBA00023180"/>
    </source>
</evidence>
<evidence type="ECO:0000313" key="8">
    <source>
        <dbReference type="Proteomes" id="UP001359485"/>
    </source>
</evidence>
<comment type="subcellular location">
    <subcellularLocation>
        <location evidence="1">Membrane</location>
        <topology evidence="1">Single-pass type I membrane protein</topology>
    </subcellularLocation>
</comment>
<dbReference type="Pfam" id="PF13927">
    <property type="entry name" value="Ig_3"/>
    <property type="match status" value="1"/>
</dbReference>
<protein>
    <recommendedName>
        <fullName evidence="6">Ig-like domain-containing protein</fullName>
    </recommendedName>
</protein>
<dbReference type="SMART" id="SM00409">
    <property type="entry name" value="IG"/>
    <property type="match status" value="3"/>
</dbReference>
<dbReference type="InterPro" id="IPR003599">
    <property type="entry name" value="Ig_sub"/>
</dbReference>
<evidence type="ECO:0000313" key="7">
    <source>
        <dbReference type="EMBL" id="KAK6632310.1"/>
    </source>
</evidence>
<dbReference type="PANTHER" id="PTHR11640">
    <property type="entry name" value="NEPHRIN"/>
    <property type="match status" value="1"/>
</dbReference>
<gene>
    <name evidence="7" type="ORF">RUM44_007351</name>
</gene>
<keyword evidence="2" id="KW-0472">Membrane</keyword>
<feature type="domain" description="Ig-like" evidence="6">
    <location>
        <begin position="154"/>
        <end position="226"/>
    </location>
</feature>
<dbReference type="InterPro" id="IPR036179">
    <property type="entry name" value="Ig-like_dom_sf"/>
</dbReference>
<evidence type="ECO:0000256" key="1">
    <source>
        <dbReference type="ARBA" id="ARBA00004479"/>
    </source>
</evidence>
<keyword evidence="4" id="KW-0325">Glycoprotein</keyword>
<dbReference type="SUPFAM" id="SSF48726">
    <property type="entry name" value="Immunoglobulin"/>
    <property type="match status" value="3"/>
</dbReference>
<name>A0ABR1B0G5_POLSC</name>
<keyword evidence="8" id="KW-1185">Reference proteome</keyword>
<evidence type="ECO:0000259" key="6">
    <source>
        <dbReference type="PROSITE" id="PS50835"/>
    </source>
</evidence>
<accession>A0ABR1B0G5</accession>
<dbReference type="SMART" id="SM00408">
    <property type="entry name" value="IGc2"/>
    <property type="match status" value="2"/>
</dbReference>
<dbReference type="Gene3D" id="2.60.40.10">
    <property type="entry name" value="Immunoglobulins"/>
    <property type="match status" value="2"/>
</dbReference>
<dbReference type="PROSITE" id="PS50835">
    <property type="entry name" value="IG_LIKE"/>
    <property type="match status" value="2"/>
</dbReference>
<comment type="caution">
    <text evidence="7">The sequence shown here is derived from an EMBL/GenBank/DDBJ whole genome shotgun (WGS) entry which is preliminary data.</text>
</comment>
<reference evidence="7 8" key="1">
    <citation type="submission" date="2023-09" db="EMBL/GenBank/DDBJ databases">
        <title>Genomes of two closely related lineages of the louse Polyplax serrata with different host specificities.</title>
        <authorList>
            <person name="Martinu J."/>
            <person name="Tarabai H."/>
            <person name="Stefka J."/>
            <person name="Hypsa V."/>
        </authorList>
    </citation>
    <scope>NUCLEOTIDE SEQUENCE [LARGE SCALE GENOMIC DNA]</scope>
    <source>
        <strain evidence="7">98ZLc_SE</strain>
    </source>
</reference>
<feature type="domain" description="Ig-like" evidence="6">
    <location>
        <begin position="5"/>
        <end position="126"/>
    </location>
</feature>
<dbReference type="PANTHER" id="PTHR11640:SF155">
    <property type="entry name" value="IG-LIKE DOMAIN-CONTAINING PROTEIN"/>
    <property type="match status" value="1"/>
</dbReference>
<organism evidence="7 8">
    <name type="scientific">Polyplax serrata</name>
    <name type="common">Common mouse louse</name>
    <dbReference type="NCBI Taxonomy" id="468196"/>
    <lineage>
        <taxon>Eukaryota</taxon>
        <taxon>Metazoa</taxon>
        <taxon>Ecdysozoa</taxon>
        <taxon>Arthropoda</taxon>
        <taxon>Hexapoda</taxon>
        <taxon>Insecta</taxon>
        <taxon>Pterygota</taxon>
        <taxon>Neoptera</taxon>
        <taxon>Paraneoptera</taxon>
        <taxon>Psocodea</taxon>
        <taxon>Troctomorpha</taxon>
        <taxon>Phthiraptera</taxon>
        <taxon>Anoplura</taxon>
        <taxon>Polyplacidae</taxon>
        <taxon>Polyplax</taxon>
    </lineage>
</organism>
<evidence type="ECO:0000256" key="3">
    <source>
        <dbReference type="ARBA" id="ARBA00023157"/>
    </source>
</evidence>
<dbReference type="InterPro" id="IPR051275">
    <property type="entry name" value="Cell_adhesion_signaling"/>
</dbReference>
<sequence length="415" mass="45816">MKNRPKTPYLVIDGRRLDPGNLFIPVKENTELSVTCVVEGGNPPPTVKWSLLLSSNPEGSGVADETSNPPVDLNVTENLSREMSSNKVFVNGHTKSEARLENVMREHHNATVMCFAQHVTLPSSLNASLLLDVQYNPKLPNSTSPDTLCKGDSPSFAISREPGFGIPIREGIPVSLKCDVDSNPPSSPVWQKDDLPPPVAQSGDGYLNFSAIKREHSGWYKCTSHHLLGDFSSIGYFLNVRYDPVTEVTQNPGPETQGTQGKHIEVALGGAVQLQCPENTAGCWSRVGTGERLEAVGPGPGLALEDVLYQDAGEYRCLARRKGTHDKWRSEINVDLTVKVKVTKTQMDPLQPEDQRIRTNKKQIFRRNRWIKGDVKVDEKFFKLKFDPLSSGSFSQEGVYVRSFPCEADVTSAQN</sequence>
<dbReference type="InterPro" id="IPR013783">
    <property type="entry name" value="Ig-like_fold"/>
</dbReference>
<dbReference type="InterPro" id="IPR007110">
    <property type="entry name" value="Ig-like_dom"/>
</dbReference>
<proteinExistence type="predicted"/>
<dbReference type="Proteomes" id="UP001359485">
    <property type="component" value="Unassembled WGS sequence"/>
</dbReference>
<dbReference type="InterPro" id="IPR013162">
    <property type="entry name" value="CD80_C2-set"/>
</dbReference>
<keyword evidence="3" id="KW-1015">Disulfide bond</keyword>
<evidence type="ECO:0000256" key="2">
    <source>
        <dbReference type="ARBA" id="ARBA00023136"/>
    </source>
</evidence>
<dbReference type="InterPro" id="IPR003598">
    <property type="entry name" value="Ig_sub2"/>
</dbReference>
<dbReference type="Pfam" id="PF08205">
    <property type="entry name" value="C2-set_2"/>
    <property type="match status" value="1"/>
</dbReference>
<dbReference type="EMBL" id="JAWJWF010000005">
    <property type="protein sequence ID" value="KAK6632310.1"/>
    <property type="molecule type" value="Genomic_DNA"/>
</dbReference>
<evidence type="ECO:0000256" key="5">
    <source>
        <dbReference type="ARBA" id="ARBA00023319"/>
    </source>
</evidence>